<dbReference type="EMBL" id="KV744814">
    <property type="protein sequence ID" value="OCK85753.1"/>
    <property type="molecule type" value="Genomic_DNA"/>
</dbReference>
<evidence type="ECO:0000313" key="2">
    <source>
        <dbReference type="Proteomes" id="UP000250266"/>
    </source>
</evidence>
<reference evidence="1 2" key="1">
    <citation type="journal article" date="2016" name="Nat. Commun.">
        <title>Ectomycorrhizal ecology is imprinted in the genome of the dominant symbiotic fungus Cenococcum geophilum.</title>
        <authorList>
            <consortium name="DOE Joint Genome Institute"/>
            <person name="Peter M."/>
            <person name="Kohler A."/>
            <person name="Ohm R.A."/>
            <person name="Kuo A."/>
            <person name="Krutzmann J."/>
            <person name="Morin E."/>
            <person name="Arend M."/>
            <person name="Barry K.W."/>
            <person name="Binder M."/>
            <person name="Choi C."/>
            <person name="Clum A."/>
            <person name="Copeland A."/>
            <person name="Grisel N."/>
            <person name="Haridas S."/>
            <person name="Kipfer T."/>
            <person name="LaButti K."/>
            <person name="Lindquist E."/>
            <person name="Lipzen A."/>
            <person name="Maire R."/>
            <person name="Meier B."/>
            <person name="Mihaltcheva S."/>
            <person name="Molinier V."/>
            <person name="Murat C."/>
            <person name="Poggeler S."/>
            <person name="Quandt C.A."/>
            <person name="Sperisen C."/>
            <person name="Tritt A."/>
            <person name="Tisserant E."/>
            <person name="Crous P.W."/>
            <person name="Henrissat B."/>
            <person name="Nehls U."/>
            <person name="Egli S."/>
            <person name="Spatafora J.W."/>
            <person name="Grigoriev I.V."/>
            <person name="Martin F.M."/>
        </authorList>
    </citation>
    <scope>NUCLEOTIDE SEQUENCE [LARGE SCALE GENOMIC DNA]</scope>
    <source>
        <strain evidence="1 2">CBS 459.81</strain>
    </source>
</reference>
<dbReference type="Proteomes" id="UP000250266">
    <property type="component" value="Unassembled WGS sequence"/>
</dbReference>
<dbReference type="OrthoDB" id="6133115at2759"/>
<dbReference type="AlphaFoldDB" id="A0A8E2ELL1"/>
<keyword evidence="2" id="KW-1185">Reference proteome</keyword>
<organism evidence="1 2">
    <name type="scientific">Lepidopterella palustris CBS 459.81</name>
    <dbReference type="NCBI Taxonomy" id="1314670"/>
    <lineage>
        <taxon>Eukaryota</taxon>
        <taxon>Fungi</taxon>
        <taxon>Dikarya</taxon>
        <taxon>Ascomycota</taxon>
        <taxon>Pezizomycotina</taxon>
        <taxon>Dothideomycetes</taxon>
        <taxon>Pleosporomycetidae</taxon>
        <taxon>Mytilinidiales</taxon>
        <taxon>Argynnaceae</taxon>
        <taxon>Lepidopterella</taxon>
    </lineage>
</organism>
<sequence length="195" mass="22110">MPVIPQLSVQRSAEPPGKLKVAGRLTRTSHRLDSTIPYPKLFLPFLIHILTSTSYLSPQTRSEVSPSITSAVAVDLLRHVELHTIGRCRRGSRPPNCSTQTRRQLHYQEPTDTLESTHAPRDNFTILRFSDFPTATITENEDSMPFGTYAKVHRDHLSIDALTYHDIPYEYDGNDGEDIIILRKMDPKESGIILF</sequence>
<evidence type="ECO:0000313" key="1">
    <source>
        <dbReference type="EMBL" id="OCK85753.1"/>
    </source>
</evidence>
<name>A0A8E2ELL1_9PEZI</name>
<proteinExistence type="predicted"/>
<gene>
    <name evidence="1" type="ORF">K432DRAFT_448394</name>
</gene>
<protein>
    <submittedName>
        <fullName evidence="1">Uncharacterized protein</fullName>
    </submittedName>
</protein>
<accession>A0A8E2ELL1</accession>